<organism evidence="1 2">
    <name type="scientific">Meganyctiphanes norvegica</name>
    <name type="common">Northern krill</name>
    <name type="synonym">Thysanopoda norvegica</name>
    <dbReference type="NCBI Taxonomy" id="48144"/>
    <lineage>
        <taxon>Eukaryota</taxon>
        <taxon>Metazoa</taxon>
        <taxon>Ecdysozoa</taxon>
        <taxon>Arthropoda</taxon>
        <taxon>Crustacea</taxon>
        <taxon>Multicrustacea</taxon>
        <taxon>Malacostraca</taxon>
        <taxon>Eumalacostraca</taxon>
        <taxon>Eucarida</taxon>
        <taxon>Euphausiacea</taxon>
        <taxon>Euphausiidae</taxon>
        <taxon>Meganyctiphanes</taxon>
    </lineage>
</organism>
<sequence>MSQTSTVGDNISNGHVEQTVTDDGTHHYTIISQDQIQESNVITLNSQDKIYDENTSYNQILHQEGNLDSAHIETETKPIVKRERPVRNRRAPVMPGMIMLDDDIRSISRTANKTTVKVKKENIPVEEYITEEM</sequence>
<dbReference type="AlphaFoldDB" id="A0AAV2S444"/>
<evidence type="ECO:0000313" key="1">
    <source>
        <dbReference type="EMBL" id="CAL4162196.1"/>
    </source>
</evidence>
<proteinExistence type="predicted"/>
<protein>
    <submittedName>
        <fullName evidence="1">Uncharacterized protein</fullName>
    </submittedName>
</protein>
<accession>A0AAV2S444</accession>
<dbReference type="EMBL" id="CAXKWB010045421">
    <property type="protein sequence ID" value="CAL4162196.1"/>
    <property type="molecule type" value="Genomic_DNA"/>
</dbReference>
<keyword evidence="2" id="KW-1185">Reference proteome</keyword>
<comment type="caution">
    <text evidence="1">The sequence shown here is derived from an EMBL/GenBank/DDBJ whole genome shotgun (WGS) entry which is preliminary data.</text>
</comment>
<feature type="non-terminal residue" evidence="1">
    <location>
        <position position="133"/>
    </location>
</feature>
<reference evidence="1 2" key="1">
    <citation type="submission" date="2024-05" db="EMBL/GenBank/DDBJ databases">
        <authorList>
            <person name="Wallberg A."/>
        </authorList>
    </citation>
    <scope>NUCLEOTIDE SEQUENCE [LARGE SCALE GENOMIC DNA]</scope>
</reference>
<evidence type="ECO:0000313" key="2">
    <source>
        <dbReference type="Proteomes" id="UP001497623"/>
    </source>
</evidence>
<name>A0AAV2S444_MEGNR</name>
<dbReference type="Proteomes" id="UP001497623">
    <property type="component" value="Unassembled WGS sequence"/>
</dbReference>
<gene>
    <name evidence="1" type="ORF">MNOR_LOCUS32807</name>
</gene>